<evidence type="ECO:0000256" key="4">
    <source>
        <dbReference type="ARBA" id="ARBA00022432"/>
    </source>
</evidence>
<protein>
    <recommendedName>
        <fullName evidence="11">L-serine deaminase</fullName>
    </recommendedName>
</protein>
<comment type="pathway">
    <text evidence="2 11">Carbohydrate biosynthesis; gluconeogenesis.</text>
</comment>
<gene>
    <name evidence="14" type="ORF">EDC37_10430</name>
</gene>
<dbReference type="Gene3D" id="3.30.1330.90">
    <property type="entry name" value="D-3-phosphoglycerate dehydrogenase, domain 3"/>
    <property type="match status" value="1"/>
</dbReference>
<evidence type="ECO:0000256" key="8">
    <source>
        <dbReference type="ARBA" id="ARBA00023014"/>
    </source>
</evidence>
<dbReference type="CDD" id="cd04903">
    <property type="entry name" value="ACT_LSD"/>
    <property type="match status" value="1"/>
</dbReference>
<dbReference type="EMBL" id="SMAA01000004">
    <property type="protein sequence ID" value="TCS80428.1"/>
    <property type="molecule type" value="Genomic_DNA"/>
</dbReference>
<dbReference type="OrthoDB" id="9813137at2"/>
<keyword evidence="15" id="KW-1185">Reference proteome</keyword>
<comment type="caution">
    <text evidence="14">The sequence shown here is derived from an EMBL/GenBank/DDBJ whole genome shotgun (WGS) entry which is preliminary data.</text>
</comment>
<dbReference type="GO" id="GO:0051539">
    <property type="term" value="F:4 iron, 4 sulfur cluster binding"/>
    <property type="evidence" value="ECO:0007669"/>
    <property type="project" value="UniProtKB-UniRule"/>
</dbReference>
<evidence type="ECO:0000256" key="11">
    <source>
        <dbReference type="PIRNR" id="PIRNR036692"/>
    </source>
</evidence>
<dbReference type="GO" id="GO:0006094">
    <property type="term" value="P:gluconeogenesis"/>
    <property type="evidence" value="ECO:0007669"/>
    <property type="project" value="UniProtKB-UniRule"/>
</dbReference>
<dbReference type="SUPFAM" id="SSF143548">
    <property type="entry name" value="Serine metabolism enzymes domain"/>
    <property type="match status" value="1"/>
</dbReference>
<evidence type="ECO:0000256" key="10">
    <source>
        <dbReference type="ARBA" id="ARBA00049406"/>
    </source>
</evidence>
<evidence type="ECO:0000256" key="5">
    <source>
        <dbReference type="ARBA" id="ARBA00022485"/>
    </source>
</evidence>
<dbReference type="InterPro" id="IPR004643">
    <property type="entry name" value="Fe-S_L-Ser_bsu"/>
</dbReference>
<dbReference type="AlphaFoldDB" id="A0A4R3KBJ4"/>
<evidence type="ECO:0000256" key="12">
    <source>
        <dbReference type="RuleBase" id="RU366059"/>
    </source>
</evidence>
<keyword evidence="7 11" id="KW-0408">Iron</keyword>
<evidence type="ECO:0000256" key="7">
    <source>
        <dbReference type="ARBA" id="ARBA00023004"/>
    </source>
</evidence>
<dbReference type="SUPFAM" id="SSF55021">
    <property type="entry name" value="ACT-like"/>
    <property type="match status" value="1"/>
</dbReference>
<keyword evidence="9 11" id="KW-0456">Lyase</keyword>
<sequence length="220" mass="23685">MGVFDIIGPVMIGPSSSHTAGAARIGLLSRYILKEEPVKADITFYGSFAKTYCGHGTDKAVIAGLLGCGADDPAIRNAYELAAEKKLTIKIRTSDEDVQHPNTVKINLFGIDGKTMEIVGVSLGGGKVSIRKINGFMADISGETYTLLTVYNDQSGVVPLVSSFLSKNDINISQMRVFRKGKHQQAVMIIDTDSRVPDAVVEEINALKIMKSVIAIDPLR</sequence>
<dbReference type="PANTHER" id="PTHR30182">
    <property type="entry name" value="L-SERINE DEHYDRATASE"/>
    <property type="match status" value="1"/>
</dbReference>
<comment type="cofactor">
    <cofactor evidence="1 12">
        <name>[4Fe-4S] cluster</name>
        <dbReference type="ChEBI" id="CHEBI:49883"/>
    </cofactor>
</comment>
<dbReference type="PROSITE" id="PS51671">
    <property type="entry name" value="ACT"/>
    <property type="match status" value="1"/>
</dbReference>
<evidence type="ECO:0000256" key="2">
    <source>
        <dbReference type="ARBA" id="ARBA00004742"/>
    </source>
</evidence>
<reference evidence="14 15" key="1">
    <citation type="submission" date="2019-03" db="EMBL/GenBank/DDBJ databases">
        <title>Genomic Encyclopedia of Type Strains, Phase IV (KMG-IV): sequencing the most valuable type-strain genomes for metagenomic binning, comparative biology and taxonomic classification.</title>
        <authorList>
            <person name="Goeker M."/>
        </authorList>
    </citation>
    <scope>NUCLEOTIDE SEQUENCE [LARGE SCALE GENOMIC DNA]</scope>
    <source>
        <strain evidence="14 15">DSM 20467</strain>
    </source>
</reference>
<dbReference type="NCBIfam" id="TIGR00719">
    <property type="entry name" value="sda_beta"/>
    <property type="match status" value="1"/>
</dbReference>
<name>A0A4R3KBJ4_9FIRM</name>
<feature type="domain" description="ACT" evidence="13">
    <location>
        <begin position="146"/>
        <end position="218"/>
    </location>
</feature>
<evidence type="ECO:0000256" key="3">
    <source>
        <dbReference type="ARBA" id="ARBA00008636"/>
    </source>
</evidence>
<dbReference type="Gene3D" id="3.30.70.260">
    <property type="match status" value="1"/>
</dbReference>
<dbReference type="InterPro" id="IPR029009">
    <property type="entry name" value="ASB_dom_sf"/>
</dbReference>
<dbReference type="GO" id="GO:0003941">
    <property type="term" value="F:L-serine ammonia-lyase activity"/>
    <property type="evidence" value="ECO:0007669"/>
    <property type="project" value="UniProtKB-UniRule"/>
</dbReference>
<dbReference type="PANTHER" id="PTHR30182:SF12">
    <property type="entry name" value="L-SERINE DEHYDRATASE, BETA CHAIN-RELATED"/>
    <property type="match status" value="1"/>
</dbReference>
<comment type="similarity">
    <text evidence="3 11 12">Belongs to the iron-sulfur dependent L-serine dehydratase family.</text>
</comment>
<dbReference type="InterPro" id="IPR045865">
    <property type="entry name" value="ACT-like_dom_sf"/>
</dbReference>
<dbReference type="GO" id="GO:0046872">
    <property type="term" value="F:metal ion binding"/>
    <property type="evidence" value="ECO:0007669"/>
    <property type="project" value="UniProtKB-UniRule"/>
</dbReference>
<dbReference type="InterPro" id="IPR002912">
    <property type="entry name" value="ACT_dom"/>
</dbReference>
<dbReference type="RefSeq" id="WP_132547891.1">
    <property type="nucleotide sequence ID" value="NZ_SMAA01000004.1"/>
</dbReference>
<evidence type="ECO:0000256" key="9">
    <source>
        <dbReference type="ARBA" id="ARBA00023239"/>
    </source>
</evidence>
<dbReference type="UniPathway" id="UPA00138"/>
<dbReference type="Proteomes" id="UP000295188">
    <property type="component" value="Unassembled WGS sequence"/>
</dbReference>
<proteinExistence type="inferred from homology"/>
<evidence type="ECO:0000313" key="15">
    <source>
        <dbReference type="Proteomes" id="UP000295188"/>
    </source>
</evidence>
<keyword evidence="6 11" id="KW-0479">Metal-binding</keyword>
<dbReference type="InterPro" id="IPR005131">
    <property type="entry name" value="Ser_deHydtase_bsu"/>
</dbReference>
<keyword evidence="8 11" id="KW-0411">Iron-sulfur</keyword>
<dbReference type="InterPro" id="IPR051318">
    <property type="entry name" value="Fe-S_L-Ser"/>
</dbReference>
<accession>A0A4R3KBJ4</accession>
<keyword evidence="5 11" id="KW-0004">4Fe-4S</keyword>
<keyword evidence="4 11" id="KW-0312">Gluconeogenesis</keyword>
<evidence type="ECO:0000259" key="13">
    <source>
        <dbReference type="PROSITE" id="PS51671"/>
    </source>
</evidence>
<evidence type="ECO:0000256" key="1">
    <source>
        <dbReference type="ARBA" id="ARBA00001966"/>
    </source>
</evidence>
<dbReference type="Pfam" id="PF03315">
    <property type="entry name" value="SDH_beta"/>
    <property type="match status" value="1"/>
</dbReference>
<evidence type="ECO:0000313" key="14">
    <source>
        <dbReference type="EMBL" id="TCS80428.1"/>
    </source>
</evidence>
<comment type="catalytic activity">
    <reaction evidence="10 11 12">
        <text>L-serine = pyruvate + NH4(+)</text>
        <dbReference type="Rhea" id="RHEA:19169"/>
        <dbReference type="ChEBI" id="CHEBI:15361"/>
        <dbReference type="ChEBI" id="CHEBI:28938"/>
        <dbReference type="ChEBI" id="CHEBI:33384"/>
        <dbReference type="EC" id="4.3.1.17"/>
    </reaction>
</comment>
<evidence type="ECO:0000256" key="6">
    <source>
        <dbReference type="ARBA" id="ARBA00022723"/>
    </source>
</evidence>
<organism evidence="14 15">
    <name type="scientific">Pectinatus cerevisiiphilus</name>
    <dbReference type="NCBI Taxonomy" id="86956"/>
    <lineage>
        <taxon>Bacteria</taxon>
        <taxon>Bacillati</taxon>
        <taxon>Bacillota</taxon>
        <taxon>Negativicutes</taxon>
        <taxon>Selenomonadales</taxon>
        <taxon>Selenomonadaceae</taxon>
        <taxon>Pectinatus</taxon>
    </lineage>
</organism>
<dbReference type="PIRSF" id="PIRSF036692">
    <property type="entry name" value="SDH_B"/>
    <property type="match status" value="1"/>
</dbReference>